<evidence type="ECO:0000313" key="3">
    <source>
        <dbReference type="Proteomes" id="UP000198959"/>
    </source>
</evidence>
<dbReference type="InterPro" id="IPR002938">
    <property type="entry name" value="FAD-bd"/>
</dbReference>
<proteinExistence type="predicted"/>
<sequence length="50" mass="5232">MPAVDVLIVGAGPTGLTLAVDLARRGVRAMLLEAASPMPGMARLHPRPVW</sequence>
<evidence type="ECO:0000259" key="1">
    <source>
        <dbReference type="Pfam" id="PF01494"/>
    </source>
</evidence>
<gene>
    <name evidence="2" type="ORF">GA0074692_2805</name>
</gene>
<feature type="domain" description="FAD-binding" evidence="1">
    <location>
        <begin position="4"/>
        <end position="36"/>
    </location>
</feature>
<dbReference type="OrthoDB" id="8670884at2"/>
<evidence type="ECO:0000313" key="2">
    <source>
        <dbReference type="EMBL" id="SCL29831.1"/>
    </source>
</evidence>
<dbReference type="SUPFAM" id="SSF51905">
    <property type="entry name" value="FAD/NAD(P)-binding domain"/>
    <property type="match status" value="1"/>
</dbReference>
<protein>
    <submittedName>
        <fullName evidence="2">FAD binding domain-containing protein</fullName>
    </submittedName>
</protein>
<reference evidence="3" key="1">
    <citation type="submission" date="2016-06" db="EMBL/GenBank/DDBJ databases">
        <authorList>
            <person name="Varghese N."/>
            <person name="Submissions Spin"/>
        </authorList>
    </citation>
    <scope>NUCLEOTIDE SEQUENCE [LARGE SCALE GENOMIC DNA]</scope>
    <source>
        <strain evidence="3">DSM 43817</strain>
    </source>
</reference>
<dbReference type="InterPro" id="IPR036188">
    <property type="entry name" value="FAD/NAD-bd_sf"/>
</dbReference>
<keyword evidence="3" id="KW-1185">Reference proteome</keyword>
<dbReference type="Pfam" id="PF01494">
    <property type="entry name" value="FAD_binding_3"/>
    <property type="match status" value="1"/>
</dbReference>
<name>A0A1C6SK14_9ACTN</name>
<dbReference type="Proteomes" id="UP000198959">
    <property type="component" value="Unassembled WGS sequence"/>
</dbReference>
<dbReference type="AlphaFoldDB" id="A0A1C6SK14"/>
<dbReference type="STRING" id="145854.GA0074692_2805"/>
<dbReference type="EMBL" id="FMHW01000002">
    <property type="protein sequence ID" value="SCL29831.1"/>
    <property type="molecule type" value="Genomic_DNA"/>
</dbReference>
<dbReference type="RefSeq" id="WP_141725282.1">
    <property type="nucleotide sequence ID" value="NZ_FMHW01000002.1"/>
</dbReference>
<accession>A0A1C6SK14</accession>
<organism evidence="2 3">
    <name type="scientific">Micromonospora pallida</name>
    <dbReference type="NCBI Taxonomy" id="145854"/>
    <lineage>
        <taxon>Bacteria</taxon>
        <taxon>Bacillati</taxon>
        <taxon>Actinomycetota</taxon>
        <taxon>Actinomycetes</taxon>
        <taxon>Micromonosporales</taxon>
        <taxon>Micromonosporaceae</taxon>
        <taxon>Micromonospora</taxon>
    </lineage>
</organism>
<dbReference type="GO" id="GO:0071949">
    <property type="term" value="F:FAD binding"/>
    <property type="evidence" value="ECO:0007669"/>
    <property type="project" value="InterPro"/>
</dbReference>
<dbReference type="Gene3D" id="3.50.50.60">
    <property type="entry name" value="FAD/NAD(P)-binding domain"/>
    <property type="match status" value="1"/>
</dbReference>